<feature type="transmembrane region" description="Helical" evidence="1">
    <location>
        <begin position="406"/>
        <end position="429"/>
    </location>
</feature>
<keyword evidence="4" id="KW-1185">Reference proteome</keyword>
<keyword evidence="2" id="KW-0732">Signal</keyword>
<dbReference type="OrthoDB" id="2788011at2759"/>
<dbReference type="GeneID" id="63831655"/>
<feature type="transmembrane region" description="Helical" evidence="1">
    <location>
        <begin position="360"/>
        <end position="386"/>
    </location>
</feature>
<feature type="transmembrane region" description="Helical" evidence="1">
    <location>
        <begin position="486"/>
        <end position="510"/>
    </location>
</feature>
<dbReference type="PANTHER" id="PTHR35043">
    <property type="entry name" value="TRANSCRIPTION FACTOR DOMAIN-CONTAINING PROTEIN"/>
    <property type="match status" value="1"/>
</dbReference>
<sequence length="530" mass="59840">MLLALVFVYYFSQRSVAAPISDVQSVEDISPSCDKLSDCRTLLSIVSSCFATIIACVWTAVHPDIPPYGEDPWWQTFRRMWFTISAIIAPEIYIFTATFQYLNARSIARMNVFKEHGWTTTHGFFVLMGGFALCDPSEHSTKQLDYYKLICLIENNEINFPHISKEEIQDRSKANWLSKMAAVVQTCWFTLQVIARPIERLPITELEIFTASYTIMAIAMYALWFAKPFCIDVSIVLHKNPNAITAIMDALARSIANAADAPNLQRTVEEADHPTNTNEVELGLLDNYSRSTAVHSHLGSKTSRHCHSVQREERTCLQNLIHPLRLIWNSAYERIRGPIHAHIKAIRDKKNSFHRGLPRAVLAVIWPLLVVLYIILAPFFFIFAPLTFEQWWHGGSSLDDTISDAVLSAAVTSCAVVVPILFGLIHCTAWYSHFPTVTEQYLWRVLSLVITYSPVIVVCMAGIGAISQSVPLPKIVKIALEQFSTILVIITTLLYVPSRLILLAIAFTTLRELPPGAYKTISWVELIPHF</sequence>
<feature type="transmembrane region" description="Helical" evidence="1">
    <location>
        <begin position="41"/>
        <end position="61"/>
    </location>
</feature>
<dbReference type="AlphaFoldDB" id="A0A165CP71"/>
<gene>
    <name evidence="3" type="ORF">LAESUDRAFT_814817</name>
</gene>
<accession>A0A165CP71</accession>
<keyword evidence="1" id="KW-0472">Membrane</keyword>
<dbReference type="RefSeq" id="XP_040760904.1">
    <property type="nucleotide sequence ID" value="XM_040914628.1"/>
</dbReference>
<evidence type="ECO:0000256" key="2">
    <source>
        <dbReference type="SAM" id="SignalP"/>
    </source>
</evidence>
<name>A0A165CP71_9APHY</name>
<feature type="transmembrane region" description="Helical" evidence="1">
    <location>
        <begin position="441"/>
        <end position="466"/>
    </location>
</feature>
<evidence type="ECO:0000313" key="4">
    <source>
        <dbReference type="Proteomes" id="UP000076871"/>
    </source>
</evidence>
<keyword evidence="1" id="KW-1133">Transmembrane helix</keyword>
<evidence type="ECO:0000313" key="3">
    <source>
        <dbReference type="EMBL" id="KZT03164.1"/>
    </source>
</evidence>
<dbReference type="InParanoid" id="A0A165CP71"/>
<feature type="transmembrane region" description="Helical" evidence="1">
    <location>
        <begin position="81"/>
        <end position="102"/>
    </location>
</feature>
<dbReference type="STRING" id="1314785.A0A165CP71"/>
<keyword evidence="1" id="KW-0812">Transmembrane</keyword>
<dbReference type="PANTHER" id="PTHR35043:SF7">
    <property type="entry name" value="TRANSCRIPTION FACTOR DOMAIN-CONTAINING PROTEIN"/>
    <property type="match status" value="1"/>
</dbReference>
<organism evidence="3 4">
    <name type="scientific">Laetiporus sulphureus 93-53</name>
    <dbReference type="NCBI Taxonomy" id="1314785"/>
    <lineage>
        <taxon>Eukaryota</taxon>
        <taxon>Fungi</taxon>
        <taxon>Dikarya</taxon>
        <taxon>Basidiomycota</taxon>
        <taxon>Agaricomycotina</taxon>
        <taxon>Agaricomycetes</taxon>
        <taxon>Polyporales</taxon>
        <taxon>Laetiporus</taxon>
    </lineage>
</organism>
<feature type="signal peptide" evidence="2">
    <location>
        <begin position="1"/>
        <end position="17"/>
    </location>
</feature>
<evidence type="ECO:0008006" key="5">
    <source>
        <dbReference type="Google" id="ProtNLM"/>
    </source>
</evidence>
<proteinExistence type="predicted"/>
<evidence type="ECO:0000256" key="1">
    <source>
        <dbReference type="SAM" id="Phobius"/>
    </source>
</evidence>
<dbReference type="Proteomes" id="UP000076871">
    <property type="component" value="Unassembled WGS sequence"/>
</dbReference>
<feature type="chain" id="PRO_5007856099" description="STE3-domain-containing protein" evidence="2">
    <location>
        <begin position="18"/>
        <end position="530"/>
    </location>
</feature>
<dbReference type="EMBL" id="KV427646">
    <property type="protein sequence ID" value="KZT03164.1"/>
    <property type="molecule type" value="Genomic_DNA"/>
</dbReference>
<protein>
    <recommendedName>
        <fullName evidence="5">STE3-domain-containing protein</fullName>
    </recommendedName>
</protein>
<reference evidence="3 4" key="1">
    <citation type="journal article" date="2016" name="Mol. Biol. Evol.">
        <title>Comparative Genomics of Early-Diverging Mushroom-Forming Fungi Provides Insights into the Origins of Lignocellulose Decay Capabilities.</title>
        <authorList>
            <person name="Nagy L.G."/>
            <person name="Riley R."/>
            <person name="Tritt A."/>
            <person name="Adam C."/>
            <person name="Daum C."/>
            <person name="Floudas D."/>
            <person name="Sun H."/>
            <person name="Yadav J.S."/>
            <person name="Pangilinan J."/>
            <person name="Larsson K.H."/>
            <person name="Matsuura K."/>
            <person name="Barry K."/>
            <person name="Labutti K."/>
            <person name="Kuo R."/>
            <person name="Ohm R.A."/>
            <person name="Bhattacharya S.S."/>
            <person name="Shirouzu T."/>
            <person name="Yoshinaga Y."/>
            <person name="Martin F.M."/>
            <person name="Grigoriev I.V."/>
            <person name="Hibbett D.S."/>
        </authorList>
    </citation>
    <scope>NUCLEOTIDE SEQUENCE [LARGE SCALE GENOMIC DNA]</scope>
    <source>
        <strain evidence="3 4">93-53</strain>
    </source>
</reference>